<dbReference type="GO" id="GO:0140359">
    <property type="term" value="F:ABC-type transporter activity"/>
    <property type="evidence" value="ECO:0007669"/>
    <property type="project" value="InterPro"/>
</dbReference>
<dbReference type="OrthoDB" id="9806127at2"/>
<dbReference type="Gene3D" id="1.20.1560.10">
    <property type="entry name" value="ABC transporter type 1, transmembrane domain"/>
    <property type="match status" value="1"/>
</dbReference>
<dbReference type="Proteomes" id="UP000242205">
    <property type="component" value="Chromosome"/>
</dbReference>
<dbReference type="Pfam" id="PF00664">
    <property type="entry name" value="ABC_membrane"/>
    <property type="match status" value="1"/>
</dbReference>
<evidence type="ECO:0000256" key="4">
    <source>
        <dbReference type="ARBA" id="ARBA00022741"/>
    </source>
</evidence>
<feature type="transmembrane region" description="Helical" evidence="8">
    <location>
        <begin position="242"/>
        <end position="271"/>
    </location>
</feature>
<evidence type="ECO:0000256" key="8">
    <source>
        <dbReference type="SAM" id="Phobius"/>
    </source>
</evidence>
<proteinExistence type="predicted"/>
<organism evidence="11 12">
    <name type="scientific">Pseudazoarcus pumilus</name>
    <dbReference type="NCBI Taxonomy" id="2067960"/>
    <lineage>
        <taxon>Bacteria</taxon>
        <taxon>Pseudomonadati</taxon>
        <taxon>Pseudomonadota</taxon>
        <taxon>Betaproteobacteria</taxon>
        <taxon>Rhodocyclales</taxon>
        <taxon>Zoogloeaceae</taxon>
        <taxon>Pseudazoarcus</taxon>
    </lineage>
</organism>
<dbReference type="SUPFAM" id="SSF52540">
    <property type="entry name" value="P-loop containing nucleoside triphosphate hydrolases"/>
    <property type="match status" value="1"/>
</dbReference>
<feature type="domain" description="ABC transmembrane type-1" evidence="10">
    <location>
        <begin position="28"/>
        <end position="309"/>
    </location>
</feature>
<keyword evidence="3 8" id="KW-0812">Transmembrane</keyword>
<keyword evidence="5" id="KW-0067">ATP-binding</keyword>
<dbReference type="InterPro" id="IPR017871">
    <property type="entry name" value="ABC_transporter-like_CS"/>
</dbReference>
<dbReference type="InterPro" id="IPR003439">
    <property type="entry name" value="ABC_transporter-like_ATP-bd"/>
</dbReference>
<name>A0A2I6S7K0_9RHOO</name>
<dbReference type="EMBL" id="CP025682">
    <property type="protein sequence ID" value="AUN95227.1"/>
    <property type="molecule type" value="Genomic_DNA"/>
</dbReference>
<dbReference type="SUPFAM" id="SSF90123">
    <property type="entry name" value="ABC transporter transmembrane region"/>
    <property type="match status" value="1"/>
</dbReference>
<keyword evidence="12" id="KW-1185">Reference proteome</keyword>
<evidence type="ECO:0000256" key="6">
    <source>
        <dbReference type="ARBA" id="ARBA00022989"/>
    </source>
</evidence>
<protein>
    <submittedName>
        <fullName evidence="11">Thiol reductant ABC exporter subunit CydD</fullName>
    </submittedName>
</protein>
<evidence type="ECO:0000259" key="9">
    <source>
        <dbReference type="PROSITE" id="PS50893"/>
    </source>
</evidence>
<dbReference type="Pfam" id="PF00005">
    <property type="entry name" value="ABC_tran"/>
    <property type="match status" value="1"/>
</dbReference>
<dbReference type="SMART" id="SM00382">
    <property type="entry name" value="AAA"/>
    <property type="match status" value="1"/>
</dbReference>
<dbReference type="InterPro" id="IPR003593">
    <property type="entry name" value="AAA+_ATPase"/>
</dbReference>
<dbReference type="InterPro" id="IPR039421">
    <property type="entry name" value="Type_1_exporter"/>
</dbReference>
<feature type="transmembrane region" description="Helical" evidence="8">
    <location>
        <begin position="277"/>
        <end position="297"/>
    </location>
</feature>
<dbReference type="GO" id="GO:0005886">
    <property type="term" value="C:plasma membrane"/>
    <property type="evidence" value="ECO:0007669"/>
    <property type="project" value="UniProtKB-SubCell"/>
</dbReference>
<dbReference type="GO" id="GO:0016887">
    <property type="term" value="F:ATP hydrolysis activity"/>
    <property type="evidence" value="ECO:0007669"/>
    <property type="project" value="InterPro"/>
</dbReference>
<evidence type="ECO:0000256" key="7">
    <source>
        <dbReference type="ARBA" id="ARBA00023136"/>
    </source>
</evidence>
<reference evidence="11 12" key="1">
    <citation type="submission" date="2018-01" db="EMBL/GenBank/DDBJ databases">
        <authorList>
            <person name="Fu G.-Y."/>
        </authorList>
    </citation>
    <scope>NUCLEOTIDE SEQUENCE [LARGE SCALE GENOMIC DNA]</scope>
    <source>
        <strain evidence="11 12">SY39</strain>
    </source>
</reference>
<comment type="subcellular location">
    <subcellularLocation>
        <location evidence="1">Cell membrane</location>
        <topology evidence="1">Multi-pass membrane protein</topology>
    </subcellularLocation>
</comment>
<dbReference type="Gene3D" id="3.40.50.300">
    <property type="entry name" value="P-loop containing nucleotide triphosphate hydrolases"/>
    <property type="match status" value="1"/>
</dbReference>
<evidence type="ECO:0000256" key="2">
    <source>
        <dbReference type="ARBA" id="ARBA00022475"/>
    </source>
</evidence>
<dbReference type="PROSITE" id="PS50893">
    <property type="entry name" value="ABC_TRANSPORTER_2"/>
    <property type="match status" value="1"/>
</dbReference>
<feature type="transmembrane region" description="Helical" evidence="8">
    <location>
        <begin position="160"/>
        <end position="182"/>
    </location>
</feature>
<dbReference type="RefSeq" id="WP_102247293.1">
    <property type="nucleotide sequence ID" value="NZ_CP025682.1"/>
</dbReference>
<dbReference type="PANTHER" id="PTHR24221:SF261">
    <property type="entry name" value="GLUTATHIONE_L-CYSTEINE TRANSPORT SYSTEM ATP-BINDING_PERMEASE PROTEIN CYDD"/>
    <property type="match status" value="1"/>
</dbReference>
<dbReference type="GO" id="GO:0034040">
    <property type="term" value="F:ATPase-coupled lipid transmembrane transporter activity"/>
    <property type="evidence" value="ECO:0007669"/>
    <property type="project" value="TreeGrafter"/>
</dbReference>
<feature type="domain" description="ABC transporter" evidence="9">
    <location>
        <begin position="340"/>
        <end position="549"/>
    </location>
</feature>
<gene>
    <name evidence="11" type="ORF">C0099_09980</name>
</gene>
<dbReference type="CDD" id="cd18584">
    <property type="entry name" value="ABC_6TM_AarD_CydD"/>
    <property type="match status" value="1"/>
</dbReference>
<evidence type="ECO:0000256" key="1">
    <source>
        <dbReference type="ARBA" id="ARBA00004651"/>
    </source>
</evidence>
<keyword evidence="7 8" id="KW-0472">Membrane</keyword>
<evidence type="ECO:0000259" key="10">
    <source>
        <dbReference type="PROSITE" id="PS50929"/>
    </source>
</evidence>
<dbReference type="PROSITE" id="PS00211">
    <property type="entry name" value="ABC_TRANSPORTER_1"/>
    <property type="match status" value="1"/>
</dbReference>
<feature type="transmembrane region" description="Helical" evidence="8">
    <location>
        <begin position="60"/>
        <end position="80"/>
    </location>
</feature>
<evidence type="ECO:0000256" key="5">
    <source>
        <dbReference type="ARBA" id="ARBA00022840"/>
    </source>
</evidence>
<dbReference type="PANTHER" id="PTHR24221">
    <property type="entry name" value="ATP-BINDING CASSETTE SUB-FAMILY B"/>
    <property type="match status" value="1"/>
</dbReference>
<dbReference type="KEGG" id="atw:C0099_09980"/>
<keyword evidence="4" id="KW-0547">Nucleotide-binding</keyword>
<evidence type="ECO:0000313" key="12">
    <source>
        <dbReference type="Proteomes" id="UP000242205"/>
    </source>
</evidence>
<dbReference type="GO" id="GO:0005524">
    <property type="term" value="F:ATP binding"/>
    <property type="evidence" value="ECO:0007669"/>
    <property type="project" value="UniProtKB-KW"/>
</dbReference>
<evidence type="ECO:0000313" key="11">
    <source>
        <dbReference type="EMBL" id="AUN95227.1"/>
    </source>
</evidence>
<dbReference type="AlphaFoldDB" id="A0A2I6S7K0"/>
<dbReference type="InterPro" id="IPR027417">
    <property type="entry name" value="P-loop_NTPase"/>
</dbReference>
<sequence length="551" mass="57631">MPATDITERARLAQLLGPAGRGQQAGRAASVAVGLAVVAQAAAIALAIDATVFRGEFPAGWIWLLAIGAVMLRFACAVVRETVALCAARAVRDDVRERLRRRMDALGPHALAREGGAAWAARYHNDVDALSAWPARYAPARDAACIVPPLVLFAAASQDVFAAFLLAASAPLILAFMVLTGLRSARVHARQQHEQGRMEAHFLDRLRALDLIRRSGALQRSAREVFAAADRYRQMSMRVLRVAFLSSAVMELFSAIAIGLVAIHVGFALLGGGDTPGITPFAGLFVLLLAPEFFAPLRAFAQGWHDRAGALSAARALATAIDGMRVAPAAAPPAPRGDALLVADALSVSPAADAPSVVEAVALRVSSGEIVVLTGASGAGKSTLLAVCAGFIAPRAGRLERVADIAWLAQAGHLFHGTLRDNLRLAAPDADDARLGEALAAAGLAVDDSALPDGLDTAIGEGRRGLSGGQAQRVALARAWLSGARLWLLDEPTRGLDDETAEALWSSLMTMARERGAGLLVATHDVRAIARAGRVLHLANARLEEVVDAPV</sequence>
<keyword evidence="6 8" id="KW-1133">Transmembrane helix</keyword>
<dbReference type="InterPro" id="IPR011527">
    <property type="entry name" value="ABC1_TM_dom"/>
</dbReference>
<feature type="transmembrane region" description="Helical" evidence="8">
    <location>
        <begin position="28"/>
        <end position="48"/>
    </location>
</feature>
<evidence type="ECO:0000256" key="3">
    <source>
        <dbReference type="ARBA" id="ARBA00022692"/>
    </source>
</evidence>
<keyword evidence="2" id="KW-1003">Cell membrane</keyword>
<dbReference type="InterPro" id="IPR036640">
    <property type="entry name" value="ABC1_TM_sf"/>
</dbReference>
<accession>A0A2I6S7K0</accession>
<dbReference type="PROSITE" id="PS50929">
    <property type="entry name" value="ABC_TM1F"/>
    <property type="match status" value="1"/>
</dbReference>